<protein>
    <submittedName>
        <fullName evidence="1">Uncharacterized protein</fullName>
    </submittedName>
</protein>
<dbReference type="Proteomes" id="UP000283383">
    <property type="component" value="Unassembled WGS sequence"/>
</dbReference>
<keyword evidence="2" id="KW-1185">Reference proteome</keyword>
<comment type="caution">
    <text evidence="1">The sequence shown here is derived from an EMBL/GenBank/DDBJ whole genome shotgun (WGS) entry which is preliminary data.</text>
</comment>
<dbReference type="STRING" id="62708.A0A420IC49"/>
<sequence length="172" mass="20211">MDPEDTTKKIERLKVSSKLKNISTESLTKKKSICKGLDPENIISGTRRTHYGGQFVSQVHDSLHSYYLSFCTAKMETSFRHHPDNLPPVPIRWSQMLRHKFRKEFKIAAEKEFHTLKSKNTWEFVEEIQNANLIPLIWIFDYKYDVDGYLAKFKARICARGDLQYFDEETCA</sequence>
<name>A0A420IC49_9PEZI</name>
<accession>A0A420IC49</accession>
<evidence type="ECO:0000313" key="2">
    <source>
        <dbReference type="Proteomes" id="UP000283383"/>
    </source>
</evidence>
<reference evidence="1 2" key="1">
    <citation type="journal article" date="2018" name="BMC Genomics">
        <title>Comparative genome analyses reveal sequence features reflecting distinct modes of host-adaptation between dicot and monocot powdery mildew.</title>
        <authorList>
            <person name="Wu Y."/>
            <person name="Ma X."/>
            <person name="Pan Z."/>
            <person name="Kale S.D."/>
            <person name="Song Y."/>
            <person name="King H."/>
            <person name="Zhang Q."/>
            <person name="Presley C."/>
            <person name="Deng X."/>
            <person name="Wei C.I."/>
            <person name="Xiao S."/>
        </authorList>
    </citation>
    <scope>NUCLEOTIDE SEQUENCE [LARGE SCALE GENOMIC DNA]</scope>
    <source>
        <strain evidence="1">UMSG3</strain>
    </source>
</reference>
<evidence type="ECO:0000313" key="1">
    <source>
        <dbReference type="EMBL" id="RKF72133.1"/>
    </source>
</evidence>
<organism evidence="1 2">
    <name type="scientific">Golovinomyces cichoracearum</name>
    <dbReference type="NCBI Taxonomy" id="62708"/>
    <lineage>
        <taxon>Eukaryota</taxon>
        <taxon>Fungi</taxon>
        <taxon>Dikarya</taxon>
        <taxon>Ascomycota</taxon>
        <taxon>Pezizomycotina</taxon>
        <taxon>Leotiomycetes</taxon>
        <taxon>Erysiphales</taxon>
        <taxon>Erysiphaceae</taxon>
        <taxon>Golovinomyces</taxon>
    </lineage>
</organism>
<dbReference type="AlphaFoldDB" id="A0A420IC49"/>
<gene>
    <name evidence="1" type="ORF">GcM3_099017</name>
</gene>
<dbReference type="EMBL" id="MCBQ01009908">
    <property type="protein sequence ID" value="RKF72133.1"/>
    <property type="molecule type" value="Genomic_DNA"/>
</dbReference>
<proteinExistence type="predicted"/>